<keyword evidence="16" id="KW-0472">Membrane</keyword>
<evidence type="ECO:0000313" key="28">
    <source>
        <dbReference type="Proteomes" id="UP000264820"/>
    </source>
</evidence>
<evidence type="ECO:0000256" key="17">
    <source>
        <dbReference type="ARBA" id="ARBA00023211"/>
    </source>
</evidence>
<keyword evidence="18" id="KW-0449">Lipoprotein</keyword>
<dbReference type="AlphaFoldDB" id="A0A3Q3DU96"/>
<evidence type="ECO:0000256" key="16">
    <source>
        <dbReference type="ARBA" id="ARBA00023136"/>
    </source>
</evidence>
<evidence type="ECO:0000256" key="13">
    <source>
        <dbReference type="ARBA" id="ARBA00022842"/>
    </source>
</evidence>
<evidence type="ECO:0000256" key="23">
    <source>
        <dbReference type="ARBA" id="ARBA00082952"/>
    </source>
</evidence>
<dbReference type="GeneTree" id="ENSGT00940000164695"/>
<dbReference type="Pfam" id="PF00481">
    <property type="entry name" value="PP2C"/>
    <property type="match status" value="1"/>
</dbReference>
<dbReference type="InterPro" id="IPR015655">
    <property type="entry name" value="PP2C"/>
</dbReference>
<dbReference type="STRING" id="109280.ENSHCOP00000020690"/>
<dbReference type="PANTHER" id="PTHR47992">
    <property type="entry name" value="PROTEIN PHOSPHATASE"/>
    <property type="match status" value="1"/>
</dbReference>
<evidence type="ECO:0000256" key="24">
    <source>
        <dbReference type="RuleBase" id="RU003465"/>
    </source>
</evidence>
<dbReference type="InterPro" id="IPR012911">
    <property type="entry name" value="PP2C_C"/>
</dbReference>
<dbReference type="CDD" id="cd00143">
    <property type="entry name" value="PP2Cc"/>
    <property type="match status" value="1"/>
</dbReference>
<dbReference type="InterPro" id="IPR001932">
    <property type="entry name" value="PPM-type_phosphatase-like_dom"/>
</dbReference>
<evidence type="ECO:0000313" key="27">
    <source>
        <dbReference type="Ensembl" id="ENSHCOP00000020690.1"/>
    </source>
</evidence>
<keyword evidence="9" id="KW-0597">Phosphoprotein</keyword>
<evidence type="ECO:0000256" key="6">
    <source>
        <dbReference type="ARBA" id="ARBA00013081"/>
    </source>
</evidence>
<comment type="catalytic activity">
    <reaction evidence="19">
        <text>O-phospho-L-seryl-[protein] + H2O = L-seryl-[protein] + phosphate</text>
        <dbReference type="Rhea" id="RHEA:20629"/>
        <dbReference type="Rhea" id="RHEA-COMP:9863"/>
        <dbReference type="Rhea" id="RHEA-COMP:11604"/>
        <dbReference type="ChEBI" id="CHEBI:15377"/>
        <dbReference type="ChEBI" id="CHEBI:29999"/>
        <dbReference type="ChEBI" id="CHEBI:43474"/>
        <dbReference type="ChEBI" id="CHEBI:83421"/>
        <dbReference type="EC" id="3.1.3.16"/>
    </reaction>
</comment>
<organism evidence="27 28">
    <name type="scientific">Hippocampus comes</name>
    <name type="common">Tiger tail seahorse</name>
    <dbReference type="NCBI Taxonomy" id="109280"/>
    <lineage>
        <taxon>Eukaryota</taxon>
        <taxon>Metazoa</taxon>
        <taxon>Chordata</taxon>
        <taxon>Craniata</taxon>
        <taxon>Vertebrata</taxon>
        <taxon>Euteleostomi</taxon>
        <taxon>Actinopterygii</taxon>
        <taxon>Neopterygii</taxon>
        <taxon>Teleostei</taxon>
        <taxon>Neoteleostei</taxon>
        <taxon>Acanthomorphata</taxon>
        <taxon>Syngnathiaria</taxon>
        <taxon>Syngnathiformes</taxon>
        <taxon>Syngnathoidei</taxon>
        <taxon>Syngnathidae</taxon>
        <taxon>Hippocampus</taxon>
    </lineage>
</organism>
<name>A0A3Q3DU96_HIPCM</name>
<feature type="region of interest" description="Disordered" evidence="25">
    <location>
        <begin position="31"/>
        <end position="54"/>
    </location>
</feature>
<dbReference type="SUPFAM" id="SSF81606">
    <property type="entry name" value="PP2C-like"/>
    <property type="match status" value="1"/>
</dbReference>
<comment type="cofactor">
    <cofactor evidence="2">
        <name>Mg(2+)</name>
        <dbReference type="ChEBI" id="CHEBI:18420"/>
    </cofactor>
</comment>
<dbReference type="GO" id="GO:0005829">
    <property type="term" value="C:cytosol"/>
    <property type="evidence" value="ECO:0007669"/>
    <property type="project" value="UniProtKB-SubCell"/>
</dbReference>
<evidence type="ECO:0000256" key="9">
    <source>
        <dbReference type="ARBA" id="ARBA00022553"/>
    </source>
</evidence>
<evidence type="ECO:0000256" key="14">
    <source>
        <dbReference type="ARBA" id="ARBA00022843"/>
    </source>
</evidence>
<dbReference type="OMA" id="HKMARQD"/>
<keyword evidence="7" id="KW-0963">Cytoplasm</keyword>
<evidence type="ECO:0000256" key="19">
    <source>
        <dbReference type="ARBA" id="ARBA00047761"/>
    </source>
</evidence>
<feature type="compositionally biased region" description="Acidic residues" evidence="25">
    <location>
        <begin position="42"/>
        <end position="52"/>
    </location>
</feature>
<dbReference type="Gene3D" id="3.60.40.10">
    <property type="entry name" value="PPM-type phosphatase domain"/>
    <property type="match status" value="1"/>
</dbReference>
<comment type="similarity">
    <text evidence="5 24">Belongs to the PP2C family.</text>
</comment>
<comment type="subcellular location">
    <subcellularLocation>
        <location evidence="3">Cytoplasm</location>
        <location evidence="3">Cytosol</location>
    </subcellularLocation>
    <subcellularLocation>
        <location evidence="4">Membrane</location>
        <topology evidence="4">Lipid-anchor</topology>
    </subcellularLocation>
</comment>
<evidence type="ECO:0000256" key="18">
    <source>
        <dbReference type="ARBA" id="ARBA00023288"/>
    </source>
</evidence>
<dbReference type="EC" id="3.1.3.16" evidence="6"/>
<evidence type="ECO:0000256" key="25">
    <source>
        <dbReference type="SAM" id="MobiDB-lite"/>
    </source>
</evidence>
<accession>A0A3Q3DU96</accession>
<dbReference type="SUPFAM" id="SSF81601">
    <property type="entry name" value="Protein serine/threonine phosphatase 2C, C-terminal domain"/>
    <property type="match status" value="1"/>
</dbReference>
<dbReference type="Proteomes" id="UP000264820">
    <property type="component" value="Unplaced"/>
</dbReference>
<evidence type="ECO:0000256" key="20">
    <source>
        <dbReference type="ARBA" id="ARBA00048336"/>
    </source>
</evidence>
<evidence type="ECO:0000256" key="4">
    <source>
        <dbReference type="ARBA" id="ARBA00004635"/>
    </source>
</evidence>
<dbReference type="FunFam" id="3.60.40.10:FF:000001">
    <property type="entry name" value="protein phosphatase 1B isoform X1"/>
    <property type="match status" value="1"/>
</dbReference>
<evidence type="ECO:0000256" key="10">
    <source>
        <dbReference type="ARBA" id="ARBA00022707"/>
    </source>
</evidence>
<dbReference type="PROSITE" id="PS51746">
    <property type="entry name" value="PPM_2"/>
    <property type="match status" value="1"/>
</dbReference>
<reference evidence="27" key="1">
    <citation type="submission" date="2025-08" db="UniProtKB">
        <authorList>
            <consortium name="Ensembl"/>
        </authorList>
    </citation>
    <scope>IDENTIFICATION</scope>
</reference>
<evidence type="ECO:0000256" key="3">
    <source>
        <dbReference type="ARBA" id="ARBA00004514"/>
    </source>
</evidence>
<sequence>MRTARRASNVEVPSFLRQLVKETEKMVTFFFKGGSREKGPEEQENFDEDDDMPSPYLERPILEKHVSEGGSQSGVNYAVASMQGWRAQMEDAHTCMPHMRGELSEWAYFAVFDGHAGNTVAQYCSRNLLDHILATGGVKASEDPEQVKEGIREGFLEIDRHMHKLAHEDNWDRSGTTAAAVIISPHYVYFINCGDSRTLLCKDGQLVFYTEDHKPFNPREKERIQNAGGSVTLQRINGSLAVSRALGDFDFKEVDWRPQTEQLVSPEPEVYEVERAARDEFIVLACDGVWDAIGNEELCAFVRSRLQVCDDLREICTQVIDLCLYKGSLDNISIIIVCLPGAPQVSQEALQREAALEQHIDMKVEEIIKMMRSTDEDPDLLDVIKFLREEEIPGLPPGGGITSKRDCIIASYQKHIAALRTQEPMLSPATNNEKLKFDATPKKDL</sequence>
<keyword evidence="8" id="KW-1017">Isopeptide bond</keyword>
<dbReference type="GO" id="GO:0030145">
    <property type="term" value="F:manganese ion binding"/>
    <property type="evidence" value="ECO:0007669"/>
    <property type="project" value="InterPro"/>
</dbReference>
<dbReference type="SMART" id="SM00332">
    <property type="entry name" value="PP2Cc"/>
    <property type="match status" value="1"/>
</dbReference>
<evidence type="ECO:0000256" key="12">
    <source>
        <dbReference type="ARBA" id="ARBA00022801"/>
    </source>
</evidence>
<comment type="subunit">
    <text evidence="21">Monomer. Interacts with PAK6. Interacts with the phosphorylated form of IKBKB/IKKB.</text>
</comment>
<evidence type="ECO:0000256" key="22">
    <source>
        <dbReference type="ARBA" id="ARBA00070216"/>
    </source>
</evidence>
<evidence type="ECO:0000256" key="21">
    <source>
        <dbReference type="ARBA" id="ARBA00065584"/>
    </source>
</evidence>
<keyword evidence="13" id="KW-0460">Magnesium</keyword>
<evidence type="ECO:0000256" key="1">
    <source>
        <dbReference type="ARBA" id="ARBA00001936"/>
    </source>
</evidence>
<evidence type="ECO:0000256" key="11">
    <source>
        <dbReference type="ARBA" id="ARBA00022723"/>
    </source>
</evidence>
<feature type="domain" description="PPM-type phosphatase" evidence="26">
    <location>
        <begin position="76"/>
        <end position="339"/>
    </location>
</feature>
<reference evidence="27" key="2">
    <citation type="submission" date="2025-09" db="UniProtKB">
        <authorList>
            <consortium name="Ensembl"/>
        </authorList>
    </citation>
    <scope>IDENTIFICATION</scope>
</reference>
<evidence type="ECO:0000259" key="26">
    <source>
        <dbReference type="PROSITE" id="PS51746"/>
    </source>
</evidence>
<evidence type="ECO:0000256" key="8">
    <source>
        <dbReference type="ARBA" id="ARBA00022499"/>
    </source>
</evidence>
<evidence type="ECO:0000256" key="15">
    <source>
        <dbReference type="ARBA" id="ARBA00022912"/>
    </source>
</evidence>
<evidence type="ECO:0000256" key="5">
    <source>
        <dbReference type="ARBA" id="ARBA00006702"/>
    </source>
</evidence>
<dbReference type="SMART" id="SM00331">
    <property type="entry name" value="PP2C_SIG"/>
    <property type="match status" value="1"/>
</dbReference>
<keyword evidence="15 24" id="KW-0904">Protein phosphatase</keyword>
<dbReference type="GO" id="GO:0016020">
    <property type="term" value="C:membrane"/>
    <property type="evidence" value="ECO:0007669"/>
    <property type="project" value="UniProtKB-SubCell"/>
</dbReference>
<keyword evidence="12 24" id="KW-0378">Hydrolase</keyword>
<keyword evidence="14" id="KW-0832">Ubl conjugation</keyword>
<dbReference type="GO" id="GO:0004722">
    <property type="term" value="F:protein serine/threonine phosphatase activity"/>
    <property type="evidence" value="ECO:0007669"/>
    <property type="project" value="UniProtKB-EC"/>
</dbReference>
<dbReference type="InterPro" id="IPR036580">
    <property type="entry name" value="PP2C_C_sf"/>
</dbReference>
<dbReference type="Ensembl" id="ENSHCOT00000005539.1">
    <property type="protein sequence ID" value="ENSHCOP00000020690.1"/>
    <property type="gene ID" value="ENSHCOG00000006994.1"/>
</dbReference>
<keyword evidence="28" id="KW-1185">Reference proteome</keyword>
<dbReference type="InterPro" id="IPR036457">
    <property type="entry name" value="PPM-type-like_dom_sf"/>
</dbReference>
<comment type="catalytic activity">
    <reaction evidence="20">
        <text>O-phospho-L-threonyl-[protein] + H2O = L-threonyl-[protein] + phosphate</text>
        <dbReference type="Rhea" id="RHEA:47004"/>
        <dbReference type="Rhea" id="RHEA-COMP:11060"/>
        <dbReference type="Rhea" id="RHEA-COMP:11605"/>
        <dbReference type="ChEBI" id="CHEBI:15377"/>
        <dbReference type="ChEBI" id="CHEBI:30013"/>
        <dbReference type="ChEBI" id="CHEBI:43474"/>
        <dbReference type="ChEBI" id="CHEBI:61977"/>
        <dbReference type="EC" id="3.1.3.16"/>
    </reaction>
</comment>
<evidence type="ECO:0000256" key="2">
    <source>
        <dbReference type="ARBA" id="ARBA00001946"/>
    </source>
</evidence>
<dbReference type="Pfam" id="PF07830">
    <property type="entry name" value="PP2C_C"/>
    <property type="match status" value="1"/>
</dbReference>
<keyword evidence="11" id="KW-0479">Metal-binding</keyword>
<dbReference type="GO" id="GO:0000287">
    <property type="term" value="F:magnesium ion binding"/>
    <property type="evidence" value="ECO:0007669"/>
    <property type="project" value="InterPro"/>
</dbReference>
<dbReference type="FunFam" id="1.10.10.430:FF:000001">
    <property type="entry name" value="protein phosphatase 1B isoform X1"/>
    <property type="match status" value="1"/>
</dbReference>
<dbReference type="InterPro" id="IPR000222">
    <property type="entry name" value="PP2C_BS"/>
</dbReference>
<dbReference type="Gene3D" id="1.10.10.430">
    <property type="entry name" value="Phosphatase 2C, C-terminal domain suprefamily"/>
    <property type="match status" value="1"/>
</dbReference>
<keyword evidence="17" id="KW-0464">Manganese</keyword>
<dbReference type="PROSITE" id="PS01032">
    <property type="entry name" value="PPM_1"/>
    <property type="match status" value="1"/>
</dbReference>
<keyword evidence="10" id="KW-0519">Myristate</keyword>
<evidence type="ECO:0000256" key="7">
    <source>
        <dbReference type="ARBA" id="ARBA00022490"/>
    </source>
</evidence>
<comment type="cofactor">
    <cofactor evidence="1">
        <name>Mn(2+)</name>
        <dbReference type="ChEBI" id="CHEBI:29035"/>
    </cofactor>
</comment>
<proteinExistence type="inferred from homology"/>
<protein>
    <recommendedName>
        <fullName evidence="22">Protein phosphatase 1B</fullName>
        <ecNumber evidence="6">3.1.3.16</ecNumber>
    </recommendedName>
    <alternativeName>
        <fullName evidence="23">Protein phosphatase 2C isoform beta</fullName>
    </alternativeName>
</protein>